<evidence type="ECO:0000256" key="2">
    <source>
        <dbReference type="SAM" id="SignalP"/>
    </source>
</evidence>
<reference evidence="3" key="1">
    <citation type="journal article" date="2020" name="Phytopathology">
        <title>Genome Sequence Resources of Colletotrichum truncatum, C. plurivorum, C. musicola, and C. sojae: Four Species Pathogenic to Soybean (Glycine max).</title>
        <authorList>
            <person name="Rogerio F."/>
            <person name="Boufleur T.R."/>
            <person name="Ciampi-Guillardi M."/>
            <person name="Sukno S.A."/>
            <person name="Thon M.R."/>
            <person name="Massola Junior N.S."/>
            <person name="Baroncelli R."/>
        </authorList>
    </citation>
    <scope>NUCLEOTIDE SEQUENCE</scope>
    <source>
        <strain evidence="3">LFN0074</strain>
    </source>
</reference>
<evidence type="ECO:0000256" key="1">
    <source>
        <dbReference type="SAM" id="Phobius"/>
    </source>
</evidence>
<proteinExistence type="predicted"/>
<keyword evidence="1" id="KW-0472">Membrane</keyword>
<feature type="signal peptide" evidence="2">
    <location>
        <begin position="1"/>
        <end position="18"/>
    </location>
</feature>
<dbReference type="EMBL" id="WIGM01000036">
    <property type="protein sequence ID" value="KAF6843609.1"/>
    <property type="molecule type" value="Genomic_DNA"/>
</dbReference>
<keyword evidence="1" id="KW-0812">Transmembrane</keyword>
<dbReference type="Proteomes" id="UP000639643">
    <property type="component" value="Unassembled WGS sequence"/>
</dbReference>
<keyword evidence="1" id="KW-1133">Transmembrane helix</keyword>
<dbReference type="AlphaFoldDB" id="A0A8H6NWA4"/>
<dbReference type="OrthoDB" id="5215637at2759"/>
<accession>A0A8H6NWA4</accession>
<keyword evidence="2" id="KW-0732">Signal</keyword>
<keyword evidence="4" id="KW-1185">Reference proteome</keyword>
<evidence type="ECO:0000313" key="3">
    <source>
        <dbReference type="EMBL" id="KAF6843609.1"/>
    </source>
</evidence>
<protein>
    <submittedName>
        <fullName evidence="3">Uncharacterized protein</fullName>
    </submittedName>
</protein>
<evidence type="ECO:0000313" key="4">
    <source>
        <dbReference type="Proteomes" id="UP000639643"/>
    </source>
</evidence>
<feature type="transmembrane region" description="Helical" evidence="1">
    <location>
        <begin position="168"/>
        <end position="192"/>
    </location>
</feature>
<gene>
    <name evidence="3" type="ORF">CMUS01_01936</name>
</gene>
<organism evidence="3 4">
    <name type="scientific">Colletotrichum musicola</name>
    <dbReference type="NCBI Taxonomy" id="2175873"/>
    <lineage>
        <taxon>Eukaryota</taxon>
        <taxon>Fungi</taxon>
        <taxon>Dikarya</taxon>
        <taxon>Ascomycota</taxon>
        <taxon>Pezizomycotina</taxon>
        <taxon>Sordariomycetes</taxon>
        <taxon>Hypocreomycetidae</taxon>
        <taxon>Glomerellales</taxon>
        <taxon>Glomerellaceae</taxon>
        <taxon>Colletotrichum</taxon>
        <taxon>Colletotrichum orchidearum species complex</taxon>
    </lineage>
</organism>
<name>A0A8H6NWA4_9PEZI</name>
<feature type="chain" id="PRO_5034765935" evidence="2">
    <location>
        <begin position="19"/>
        <end position="214"/>
    </location>
</feature>
<comment type="caution">
    <text evidence="3">The sequence shown here is derived from an EMBL/GenBank/DDBJ whole genome shotgun (WGS) entry which is preliminary data.</text>
</comment>
<sequence length="214" mass="23108">MLAFLLAVAFGLMTFAATQETTCYAPNGDIADNETYVPCKKLGIFQVGIYSSCCALAGRHETRQTCLASGLCEDFSGQLYRGFCTDRTWTSKACTSLCMGDESSGYASKPAFLTSCENTNRPAYCCGRLNSTCCGTDDQIYFEGVESPCKSNSVDGSDGGSDPKRGKYVTVGLVVAVAIIVLVEAISAQWLWRQNRWLKAQAAEKRETGNGPVR</sequence>